<dbReference type="EMBL" id="JAAEDL010000011">
    <property type="protein sequence ID" value="MBR0681427.1"/>
    <property type="molecule type" value="Genomic_DNA"/>
</dbReference>
<keyword evidence="3" id="KW-1185">Reference proteome</keyword>
<reference evidence="2" key="1">
    <citation type="submission" date="2020-01" db="EMBL/GenBank/DDBJ databases">
        <authorList>
            <person name="Rat A."/>
        </authorList>
    </citation>
    <scope>NUCLEOTIDE SEQUENCE</scope>
    <source>
        <strain evidence="2">LMG 31228</strain>
    </source>
</reference>
<evidence type="ECO:0000313" key="2">
    <source>
        <dbReference type="EMBL" id="MBR0681427.1"/>
    </source>
</evidence>
<dbReference type="RefSeq" id="WP_211846954.1">
    <property type="nucleotide sequence ID" value="NZ_JAAEDL010000011.1"/>
</dbReference>
<name>A0A9X9XCJ1_9PROT</name>
<dbReference type="InterPro" id="IPR019262">
    <property type="entry name" value="DUF2272"/>
</dbReference>
<dbReference type="Proteomes" id="UP001138709">
    <property type="component" value="Unassembled WGS sequence"/>
</dbReference>
<protein>
    <submittedName>
        <fullName evidence="2">DUF2272 domain-containing protein</fullName>
    </submittedName>
</protein>
<accession>A0A9X9XCJ1</accession>
<proteinExistence type="predicted"/>
<reference evidence="2" key="2">
    <citation type="journal article" date="2021" name="Syst. Appl. Microbiol.">
        <title>Roseomonas hellenica sp. nov., isolated from roots of wild-growing Alkanna tinctoria.</title>
        <authorList>
            <person name="Rat A."/>
            <person name="Naranjo H.D."/>
            <person name="Lebbe L."/>
            <person name="Cnockaert M."/>
            <person name="Krigas N."/>
            <person name="Grigoriadou K."/>
            <person name="Maloupa E."/>
            <person name="Willems A."/>
        </authorList>
    </citation>
    <scope>NUCLEOTIDE SEQUENCE</scope>
    <source>
        <strain evidence="2">LMG 31228</strain>
    </source>
</reference>
<gene>
    <name evidence="2" type="ORF">GXW74_13105</name>
</gene>
<organism evidence="2 3">
    <name type="scientific">Neoroseomonas eburnea</name>
    <dbReference type="NCBI Taxonomy" id="1346889"/>
    <lineage>
        <taxon>Bacteria</taxon>
        <taxon>Pseudomonadati</taxon>
        <taxon>Pseudomonadota</taxon>
        <taxon>Alphaproteobacteria</taxon>
        <taxon>Acetobacterales</taxon>
        <taxon>Acetobacteraceae</taxon>
        <taxon>Neoroseomonas</taxon>
    </lineage>
</organism>
<evidence type="ECO:0000259" key="1">
    <source>
        <dbReference type="Pfam" id="PF10030"/>
    </source>
</evidence>
<comment type="caution">
    <text evidence="2">The sequence shown here is derived from an EMBL/GenBank/DDBJ whole genome shotgun (WGS) entry which is preliminary data.</text>
</comment>
<dbReference type="Pfam" id="PF10030">
    <property type="entry name" value="DUF2272"/>
    <property type="match status" value="1"/>
</dbReference>
<dbReference type="AlphaFoldDB" id="A0A9X9XCJ1"/>
<sequence>MLRIAQAEWEDWGRQVAAAAPQRTDAAPHGAEADAANFPRVLAYWRAVPEGTDPIARNRALYREGSPALWREPAWSAAFISYVLRGAGVDAREFPPSAAHAFYLDALIADAQRFPATAPFVPHEVTERAPQVGDLVCADRSASPITSWRERAVDRGRFRPMHCDIVVRVSPGRVEAVGGNVRDAVTLSRFETDAEGRLLPRPAGEPTWFAVLENRLGRLPPWSSPSRNEGPSS</sequence>
<feature type="domain" description="DUF2272" evidence="1">
    <location>
        <begin position="72"/>
        <end position="201"/>
    </location>
</feature>
<evidence type="ECO:0000313" key="3">
    <source>
        <dbReference type="Proteomes" id="UP001138709"/>
    </source>
</evidence>